<dbReference type="GO" id="GO:0003677">
    <property type="term" value="F:DNA binding"/>
    <property type="evidence" value="ECO:0007669"/>
    <property type="project" value="UniProtKB-KW"/>
</dbReference>
<evidence type="ECO:0000313" key="6">
    <source>
        <dbReference type="Proteomes" id="UP001165524"/>
    </source>
</evidence>
<proteinExistence type="predicted"/>
<dbReference type="SUPFAM" id="SSF46955">
    <property type="entry name" value="Putative DNA-binding domain"/>
    <property type="match status" value="1"/>
</dbReference>
<keyword evidence="6" id="KW-1185">Reference proteome</keyword>
<dbReference type="SMART" id="SM00422">
    <property type="entry name" value="HTH_MERR"/>
    <property type="match status" value="1"/>
</dbReference>
<evidence type="ECO:0000256" key="1">
    <source>
        <dbReference type="ARBA" id="ARBA00023125"/>
    </source>
</evidence>
<evidence type="ECO:0000256" key="3">
    <source>
        <dbReference type="SAM" id="MobiDB-lite"/>
    </source>
</evidence>
<feature type="domain" description="HTH merR-type" evidence="4">
    <location>
        <begin position="21"/>
        <end position="88"/>
    </location>
</feature>
<evidence type="ECO:0000259" key="4">
    <source>
        <dbReference type="PROSITE" id="PS50937"/>
    </source>
</evidence>
<protein>
    <submittedName>
        <fullName evidence="5">MerR family DNA-binding transcriptional regulator</fullName>
    </submittedName>
</protein>
<reference evidence="5" key="1">
    <citation type="submission" date="2022-04" db="EMBL/GenBank/DDBJ databases">
        <title>Alcanivorax sp. CY1518 draft genome sequence.</title>
        <authorList>
            <person name="Zhao G."/>
            <person name="An M."/>
        </authorList>
    </citation>
    <scope>NUCLEOTIDE SEQUENCE</scope>
    <source>
        <strain evidence="5">CY1518</strain>
    </source>
</reference>
<dbReference type="CDD" id="cd04776">
    <property type="entry name" value="HTH_GnyR"/>
    <property type="match status" value="1"/>
</dbReference>
<dbReference type="InterPro" id="IPR047057">
    <property type="entry name" value="MerR_fam"/>
</dbReference>
<dbReference type="PANTHER" id="PTHR30204">
    <property type="entry name" value="REDOX-CYCLING DRUG-SENSING TRANSCRIPTIONAL ACTIVATOR SOXR"/>
    <property type="match status" value="1"/>
</dbReference>
<dbReference type="PROSITE" id="PS00552">
    <property type="entry name" value="HTH_MERR_1"/>
    <property type="match status" value="1"/>
</dbReference>
<sequence>MKQPNRTPERADGREPREPREYSIGELARELDITTRTIRFYEDIGLLTPARRGQTRIYSPADRVRLKLILRGKRLGLSLAESRELIDLYNPGTDNNQTQLRALLGKIHEKRSLLEQQLLDIRVMQQELDEAEQRCLNAMQKIHNK</sequence>
<dbReference type="PANTHER" id="PTHR30204:SF58">
    <property type="entry name" value="HTH-TYPE TRANSCRIPTIONAL REGULATOR YFMP"/>
    <property type="match status" value="1"/>
</dbReference>
<evidence type="ECO:0000256" key="2">
    <source>
        <dbReference type="SAM" id="Coils"/>
    </source>
</evidence>
<evidence type="ECO:0000313" key="5">
    <source>
        <dbReference type="EMBL" id="MCK0536253.1"/>
    </source>
</evidence>
<dbReference type="Proteomes" id="UP001165524">
    <property type="component" value="Unassembled WGS sequence"/>
</dbReference>
<feature type="coiled-coil region" evidence="2">
    <location>
        <begin position="114"/>
        <end position="141"/>
    </location>
</feature>
<dbReference type="InterPro" id="IPR000551">
    <property type="entry name" value="MerR-type_HTH_dom"/>
</dbReference>
<keyword evidence="2" id="KW-0175">Coiled coil</keyword>
<keyword evidence="1 5" id="KW-0238">DNA-binding</keyword>
<organism evidence="5 6">
    <name type="scientific">Alcanivorax quisquiliarum</name>
    <dbReference type="NCBI Taxonomy" id="2933565"/>
    <lineage>
        <taxon>Bacteria</taxon>
        <taxon>Pseudomonadati</taxon>
        <taxon>Pseudomonadota</taxon>
        <taxon>Gammaproteobacteria</taxon>
        <taxon>Oceanospirillales</taxon>
        <taxon>Alcanivoracaceae</taxon>
        <taxon>Alcanivorax</taxon>
    </lineage>
</organism>
<dbReference type="Pfam" id="PF13411">
    <property type="entry name" value="MerR_1"/>
    <property type="match status" value="1"/>
</dbReference>
<dbReference type="Gene3D" id="1.10.1660.10">
    <property type="match status" value="1"/>
</dbReference>
<dbReference type="EMBL" id="JALKII010000001">
    <property type="protein sequence ID" value="MCK0536253.1"/>
    <property type="molecule type" value="Genomic_DNA"/>
</dbReference>
<dbReference type="PROSITE" id="PS50937">
    <property type="entry name" value="HTH_MERR_2"/>
    <property type="match status" value="1"/>
</dbReference>
<dbReference type="InterPro" id="IPR009061">
    <property type="entry name" value="DNA-bd_dom_put_sf"/>
</dbReference>
<accession>A0ABT0E3B0</accession>
<gene>
    <name evidence="5" type="ORF">MU846_00835</name>
</gene>
<name>A0ABT0E3B0_9GAMM</name>
<feature type="compositionally biased region" description="Basic and acidic residues" evidence="3">
    <location>
        <begin position="7"/>
        <end position="21"/>
    </location>
</feature>
<feature type="region of interest" description="Disordered" evidence="3">
    <location>
        <begin position="1"/>
        <end position="21"/>
    </location>
</feature>
<dbReference type="RefSeq" id="WP_246947302.1">
    <property type="nucleotide sequence ID" value="NZ_JALKII010000001.1"/>
</dbReference>
<comment type="caution">
    <text evidence="5">The sequence shown here is derived from an EMBL/GenBank/DDBJ whole genome shotgun (WGS) entry which is preliminary data.</text>
</comment>